<dbReference type="Gene3D" id="3.40.630.30">
    <property type="match status" value="1"/>
</dbReference>
<reference evidence="2" key="1">
    <citation type="submission" date="2021-03" db="EMBL/GenBank/DDBJ databases">
        <title>Whole genome sequence of Jiella sp. CQZ9-1.</title>
        <authorList>
            <person name="Tuo L."/>
        </authorList>
    </citation>
    <scope>NUCLEOTIDE SEQUENCE</scope>
    <source>
        <strain evidence="2">CQZ9-1</strain>
    </source>
</reference>
<protein>
    <submittedName>
        <fullName evidence="2">N-acetyltransferase</fullName>
    </submittedName>
</protein>
<dbReference type="Proteomes" id="UP000664122">
    <property type="component" value="Unassembled WGS sequence"/>
</dbReference>
<dbReference type="SUPFAM" id="SSF55729">
    <property type="entry name" value="Acyl-CoA N-acyltransferases (Nat)"/>
    <property type="match status" value="1"/>
</dbReference>
<dbReference type="RefSeq" id="WP_207257836.1">
    <property type="nucleotide sequence ID" value="NZ_JAFMPP010000008.1"/>
</dbReference>
<evidence type="ECO:0000259" key="1">
    <source>
        <dbReference type="PROSITE" id="PS51186"/>
    </source>
</evidence>
<gene>
    <name evidence="2" type="ORF">J1C48_10710</name>
</gene>
<organism evidence="2 3">
    <name type="scientific">Jiella flava</name>
    <dbReference type="NCBI Taxonomy" id="2816857"/>
    <lineage>
        <taxon>Bacteria</taxon>
        <taxon>Pseudomonadati</taxon>
        <taxon>Pseudomonadota</taxon>
        <taxon>Alphaproteobacteria</taxon>
        <taxon>Hyphomicrobiales</taxon>
        <taxon>Aurantimonadaceae</taxon>
        <taxon>Jiella</taxon>
    </lineage>
</organism>
<dbReference type="AlphaFoldDB" id="A0A939JSK3"/>
<dbReference type="EMBL" id="JAFMPP010000008">
    <property type="protein sequence ID" value="MBO0663048.1"/>
    <property type="molecule type" value="Genomic_DNA"/>
</dbReference>
<dbReference type="InterPro" id="IPR000182">
    <property type="entry name" value="GNAT_dom"/>
</dbReference>
<evidence type="ECO:0000313" key="3">
    <source>
        <dbReference type="Proteomes" id="UP000664122"/>
    </source>
</evidence>
<keyword evidence="3" id="KW-1185">Reference proteome</keyword>
<dbReference type="GO" id="GO:0016747">
    <property type="term" value="F:acyltransferase activity, transferring groups other than amino-acyl groups"/>
    <property type="evidence" value="ECO:0007669"/>
    <property type="project" value="InterPro"/>
</dbReference>
<comment type="caution">
    <text evidence="2">The sequence shown here is derived from an EMBL/GenBank/DDBJ whole genome shotgun (WGS) entry which is preliminary data.</text>
</comment>
<feature type="domain" description="N-acetyltransferase" evidence="1">
    <location>
        <begin position="17"/>
        <end position="168"/>
    </location>
</feature>
<sequence length="200" mass="20206">MTAFASKATFSAAVPFAAIVAETPSHVAAREALLDAAMGPGRTRKSSEAIRTGRLPAEGLAFSALAPDGTLVGTVRLWNIAAGTRNGGSVEALLLGPLAIAPDRQGTGLGGLMMRHAIAEAARLGHGAIVLVGDPDYYVRFGFSAAQTGALAMPGPFEPHRLLALELSALALDAVAGLITATGRFALDTVASPPVVAKAA</sequence>
<evidence type="ECO:0000313" key="2">
    <source>
        <dbReference type="EMBL" id="MBO0663048.1"/>
    </source>
</evidence>
<proteinExistence type="predicted"/>
<dbReference type="PROSITE" id="PS51186">
    <property type="entry name" value="GNAT"/>
    <property type="match status" value="1"/>
</dbReference>
<name>A0A939JSK3_9HYPH</name>
<accession>A0A939JSK3</accession>
<dbReference type="InterPro" id="IPR016181">
    <property type="entry name" value="Acyl_CoA_acyltransferase"/>
</dbReference>
<dbReference type="Pfam" id="PF00583">
    <property type="entry name" value="Acetyltransf_1"/>
    <property type="match status" value="1"/>
</dbReference>
<dbReference type="CDD" id="cd04301">
    <property type="entry name" value="NAT_SF"/>
    <property type="match status" value="1"/>
</dbReference>